<accession>A0A2S0PFY1</accession>
<dbReference type="EMBL" id="CP028519">
    <property type="protein sequence ID" value="AVY96167.1"/>
    <property type="molecule type" value="Genomic_DNA"/>
</dbReference>
<dbReference type="PANTHER" id="PTHR30203">
    <property type="entry name" value="OUTER MEMBRANE CATION EFFLUX PROTEIN"/>
    <property type="match status" value="1"/>
</dbReference>
<keyword evidence="2" id="KW-0564">Palmitate</keyword>
<feature type="chain" id="PRO_5015373499" evidence="2">
    <location>
        <begin position="32"/>
        <end position="510"/>
    </location>
</feature>
<keyword evidence="2" id="KW-0732">Signal</keyword>
<evidence type="ECO:0000256" key="3">
    <source>
        <dbReference type="SAM" id="MobiDB-lite"/>
    </source>
</evidence>
<keyword evidence="2" id="KW-0472">Membrane</keyword>
<dbReference type="STRING" id="1122240.GCA_000620105_01838"/>
<dbReference type="InterPro" id="IPR010131">
    <property type="entry name" value="MdtP/NodT-like"/>
</dbReference>
<evidence type="ECO:0000256" key="1">
    <source>
        <dbReference type="ARBA" id="ARBA00007613"/>
    </source>
</evidence>
<dbReference type="GO" id="GO:0005886">
    <property type="term" value="C:plasma membrane"/>
    <property type="evidence" value="ECO:0007669"/>
    <property type="project" value="UniProtKB-SubCell"/>
</dbReference>
<dbReference type="NCBIfam" id="TIGR01845">
    <property type="entry name" value="outer_NodT"/>
    <property type="match status" value="1"/>
</dbReference>
<comment type="similarity">
    <text evidence="1 2">Belongs to the outer membrane factor (OMF) (TC 1.B.17) family.</text>
</comment>
<protein>
    <submittedName>
        <fullName evidence="4">RND transporter</fullName>
    </submittedName>
</protein>
<evidence type="ECO:0000313" key="5">
    <source>
        <dbReference type="Proteomes" id="UP000244173"/>
    </source>
</evidence>
<dbReference type="Pfam" id="PF02321">
    <property type="entry name" value="OEP"/>
    <property type="match status" value="2"/>
</dbReference>
<dbReference type="KEGG" id="maer:DAI18_17705"/>
<dbReference type="PANTHER" id="PTHR30203:SF32">
    <property type="entry name" value="CATION EFFLUX SYSTEM PROTEIN CUSC"/>
    <property type="match status" value="1"/>
</dbReference>
<reference evidence="4 5" key="1">
    <citation type="submission" date="2018-04" db="EMBL/GenBank/DDBJ databases">
        <title>Denitrifier Microvirgula.</title>
        <authorList>
            <person name="Anderson E."/>
            <person name="Jang J."/>
            <person name="Ishii S."/>
        </authorList>
    </citation>
    <scope>NUCLEOTIDE SEQUENCE [LARGE SCALE GENOMIC DNA]</scope>
    <source>
        <strain evidence="4 5">BE2.4</strain>
    </source>
</reference>
<feature type="signal peptide" evidence="2">
    <location>
        <begin position="1"/>
        <end position="31"/>
    </location>
</feature>
<dbReference type="InterPro" id="IPR003423">
    <property type="entry name" value="OMP_efflux"/>
</dbReference>
<dbReference type="Gene3D" id="1.20.1600.10">
    <property type="entry name" value="Outer membrane efflux proteins (OEP)"/>
    <property type="match status" value="1"/>
</dbReference>
<name>A0A2S0PFY1_9NEIS</name>
<dbReference type="AlphaFoldDB" id="A0A2S0PFY1"/>
<dbReference type="GO" id="GO:0015562">
    <property type="term" value="F:efflux transmembrane transporter activity"/>
    <property type="evidence" value="ECO:0007669"/>
    <property type="project" value="InterPro"/>
</dbReference>
<evidence type="ECO:0000313" key="4">
    <source>
        <dbReference type="EMBL" id="AVY96167.1"/>
    </source>
</evidence>
<keyword evidence="2" id="KW-0449">Lipoprotein</keyword>
<organism evidence="4 5">
    <name type="scientific">Microvirgula aerodenitrificans</name>
    <dbReference type="NCBI Taxonomy" id="57480"/>
    <lineage>
        <taxon>Bacteria</taxon>
        <taxon>Pseudomonadati</taxon>
        <taxon>Pseudomonadota</taxon>
        <taxon>Betaproteobacteria</taxon>
        <taxon>Neisseriales</taxon>
        <taxon>Aquaspirillaceae</taxon>
        <taxon>Microvirgula</taxon>
    </lineage>
</organism>
<dbReference type="Gene3D" id="2.20.200.10">
    <property type="entry name" value="Outer membrane efflux proteins (OEP)"/>
    <property type="match status" value="1"/>
</dbReference>
<gene>
    <name evidence="4" type="ORF">DAI18_17705</name>
</gene>
<keyword evidence="2" id="KW-0812">Transmembrane</keyword>
<proteinExistence type="inferred from homology"/>
<comment type="subcellular location">
    <subcellularLocation>
        <location evidence="2">Cell membrane</location>
        <topology evidence="2">Lipid-anchor</topology>
    </subcellularLocation>
</comment>
<dbReference type="SUPFAM" id="SSF56954">
    <property type="entry name" value="Outer membrane efflux proteins (OEP)"/>
    <property type="match status" value="1"/>
</dbReference>
<dbReference type="Proteomes" id="UP000244173">
    <property type="component" value="Chromosome"/>
</dbReference>
<sequence>MHASPNHARQRRCRVLMLFSLLAGLAGCTTAGPDYHRPVVQVPANWVEAGAAMKNSDHDGLRSWWQSFQDPMLDSLVDQVLARNQDLDIALARLRQARAEREQIASSSGPTVSAGGSGEARRSSKALTSQSGGESRAWHLGFDASWEPDLFGGTRRALEAADAGIEALAADHRALQVSLAAELVSSYAGLRATQQRLGIARDNIRTLVDTERLAGQAHRMGLGTLADVMQARAERETAEAQPPLMEADIARFSHAIGVLAGGFPEDGHAALAKLSPMLTMRTPVPLSLPSEVIRQRPDLRADERRLAAASAQIGVAEAERFPRFRIPLGIGTTASIIHSLFSGASLAWSAGMQGSQSLYDGGRARAGVTAAQANADAARLVYEKDVRLALRDVEDALVTWTSERQRQASLSKAVAASQQALEHSTRLYGRGLSAYLPVLVAQRTVNQARDEQVLSQLEEVRGIIALYRSMGAGQSARCDTVPCRPGDLSSVKTELHHGSGTSSPLAFSPK</sequence>
<evidence type="ECO:0000256" key="2">
    <source>
        <dbReference type="RuleBase" id="RU362097"/>
    </source>
</evidence>
<dbReference type="OrthoDB" id="9770517at2"/>
<keyword evidence="5" id="KW-1185">Reference proteome</keyword>
<keyword evidence="2" id="KW-1134">Transmembrane beta strand</keyword>
<feature type="region of interest" description="Disordered" evidence="3">
    <location>
        <begin position="100"/>
        <end position="132"/>
    </location>
</feature>